<keyword evidence="3" id="KW-1185">Reference proteome</keyword>
<dbReference type="HOGENOM" id="CLU_2682399_0_0_11"/>
<evidence type="ECO:0000313" key="2">
    <source>
        <dbReference type="EMBL" id="CAJ61081.1"/>
    </source>
</evidence>
<dbReference type="KEGG" id="fal:FRAAL2432"/>
<sequence length="74" mass="8223">MVASIDEFPTVEETDAMLNELRRLSRDTTTAKLIDDLLEFRSLLGASSRGRTSSSEPTRVQQPCPTVPDVSRVE</sequence>
<protein>
    <submittedName>
        <fullName evidence="2">Uncharacterized protein</fullName>
    </submittedName>
</protein>
<feature type="region of interest" description="Disordered" evidence="1">
    <location>
        <begin position="46"/>
        <end position="74"/>
    </location>
</feature>
<evidence type="ECO:0000313" key="3">
    <source>
        <dbReference type="Proteomes" id="UP000000657"/>
    </source>
</evidence>
<gene>
    <name evidence="2" type="ordered locus">FRAAL2432</name>
</gene>
<organism evidence="2 3">
    <name type="scientific">Frankia alni (strain DSM 45986 / CECT 9034 / ACN14a)</name>
    <dbReference type="NCBI Taxonomy" id="326424"/>
    <lineage>
        <taxon>Bacteria</taxon>
        <taxon>Bacillati</taxon>
        <taxon>Actinomycetota</taxon>
        <taxon>Actinomycetes</taxon>
        <taxon>Frankiales</taxon>
        <taxon>Frankiaceae</taxon>
        <taxon>Frankia</taxon>
    </lineage>
</organism>
<feature type="compositionally biased region" description="Polar residues" evidence="1">
    <location>
        <begin position="49"/>
        <end position="64"/>
    </location>
</feature>
<reference evidence="2 3" key="1">
    <citation type="journal article" date="2007" name="Genome Res.">
        <title>Genome characteristics of facultatively symbiotic Frankia sp. strains reflect host range and host plant biogeography.</title>
        <authorList>
            <person name="Normand P."/>
            <person name="Lapierre P."/>
            <person name="Tisa L.S."/>
            <person name="Gogarten J.P."/>
            <person name="Alloisio N."/>
            <person name="Bagnarol E."/>
            <person name="Bassi C.A."/>
            <person name="Berry A.M."/>
            <person name="Bickhart D.M."/>
            <person name="Choisne N."/>
            <person name="Couloux A."/>
            <person name="Cournoyer B."/>
            <person name="Cruveiller S."/>
            <person name="Daubin V."/>
            <person name="Demange N."/>
            <person name="Francino M.P."/>
            <person name="Goltsman E."/>
            <person name="Huang Y."/>
            <person name="Kopp O.R."/>
            <person name="Labarre L."/>
            <person name="Lapidus A."/>
            <person name="Lavire C."/>
            <person name="Marechal J."/>
            <person name="Martinez M."/>
            <person name="Mastronunzio J.E."/>
            <person name="Mullin B.C."/>
            <person name="Niemann J."/>
            <person name="Pujic P."/>
            <person name="Rawnsley T."/>
            <person name="Rouy Z."/>
            <person name="Schenowitz C."/>
            <person name="Sellstedt A."/>
            <person name="Tavares F."/>
            <person name="Tomkins J.P."/>
            <person name="Vallenet D."/>
            <person name="Valverde C."/>
            <person name="Wall L.G."/>
            <person name="Wang Y."/>
            <person name="Medigue C."/>
            <person name="Benson D.R."/>
        </authorList>
    </citation>
    <scope>NUCLEOTIDE SEQUENCE [LARGE SCALE GENOMIC DNA]</scope>
    <source>
        <strain evidence="3">DSM 45986 / CECT 9034 / ACN14a</strain>
    </source>
</reference>
<dbReference type="Proteomes" id="UP000000657">
    <property type="component" value="Chromosome"/>
</dbReference>
<name>Q0RN14_FRAAA</name>
<proteinExistence type="predicted"/>
<dbReference type="AlphaFoldDB" id="Q0RN14"/>
<accession>Q0RN14</accession>
<evidence type="ECO:0000256" key="1">
    <source>
        <dbReference type="SAM" id="MobiDB-lite"/>
    </source>
</evidence>
<dbReference type="EMBL" id="CT573213">
    <property type="protein sequence ID" value="CAJ61081.1"/>
    <property type="molecule type" value="Genomic_DNA"/>
</dbReference>